<evidence type="ECO:0000313" key="2">
    <source>
        <dbReference type="EMBL" id="ERK38536.1"/>
    </source>
</evidence>
<dbReference type="EMBL" id="AWEY01000038">
    <property type="protein sequence ID" value="ERK38536.1"/>
    <property type="molecule type" value="Genomic_DNA"/>
</dbReference>
<dbReference type="SUPFAM" id="SSF51695">
    <property type="entry name" value="PLC-like phosphodiesterases"/>
    <property type="match status" value="1"/>
</dbReference>
<dbReference type="InterPro" id="IPR030395">
    <property type="entry name" value="GP_PDE_dom"/>
</dbReference>
<dbReference type="InterPro" id="IPR036514">
    <property type="entry name" value="SGNH_hydro_sf"/>
</dbReference>
<dbReference type="PATRIC" id="fig|1115809.3.peg.2238"/>
<dbReference type="InterPro" id="IPR013830">
    <property type="entry name" value="SGNH_hydro"/>
</dbReference>
<dbReference type="GO" id="GO:0006629">
    <property type="term" value="P:lipid metabolic process"/>
    <property type="evidence" value="ECO:0007669"/>
    <property type="project" value="InterPro"/>
</dbReference>
<name>U2P2Z2_9BACT</name>
<dbReference type="Pfam" id="PF03009">
    <property type="entry name" value="GDPD"/>
    <property type="match status" value="1"/>
</dbReference>
<evidence type="ECO:0000313" key="3">
    <source>
        <dbReference type="Proteomes" id="UP000016648"/>
    </source>
</evidence>
<dbReference type="Proteomes" id="UP000016648">
    <property type="component" value="Unassembled WGS sequence"/>
</dbReference>
<gene>
    <name evidence="2" type="ORF">HMPREF9135_1466</name>
</gene>
<dbReference type="PROSITE" id="PS51704">
    <property type="entry name" value="GP_PDE"/>
    <property type="match status" value="1"/>
</dbReference>
<comment type="caution">
    <text evidence="2">The sequence shown here is derived from an EMBL/GenBank/DDBJ whole genome shotgun (WGS) entry which is preliminary data.</text>
</comment>
<dbReference type="InterPro" id="IPR032740">
    <property type="entry name" value="GxDLY"/>
</dbReference>
<reference evidence="2 3" key="1">
    <citation type="submission" date="2013-08" db="EMBL/GenBank/DDBJ databases">
        <authorList>
            <person name="Durkin A.S."/>
            <person name="Haft D.R."/>
            <person name="McCorrison J."/>
            <person name="Torralba M."/>
            <person name="Gillis M."/>
            <person name="Haft D.H."/>
            <person name="Methe B."/>
            <person name="Sutton G."/>
            <person name="Nelson K.E."/>
        </authorList>
    </citation>
    <scope>NUCLEOTIDE SEQUENCE [LARGE SCALE GENOMIC DNA]</scope>
    <source>
        <strain evidence="2 3">F0067</strain>
    </source>
</reference>
<proteinExistence type="predicted"/>
<protein>
    <submittedName>
        <fullName evidence="2">Glycerophosphodiester phosphodiesterase family protein</fullName>
    </submittedName>
</protein>
<dbReference type="InterPro" id="IPR017946">
    <property type="entry name" value="PLC-like_Pdiesterase_TIM-brl"/>
</dbReference>
<dbReference type="Gene3D" id="2.60.120.260">
    <property type="entry name" value="Galactose-binding domain-like"/>
    <property type="match status" value="1"/>
</dbReference>
<dbReference type="AlphaFoldDB" id="U2P2Z2"/>
<dbReference type="GO" id="GO:0008081">
    <property type="term" value="F:phosphoric diester hydrolase activity"/>
    <property type="evidence" value="ECO:0007669"/>
    <property type="project" value="InterPro"/>
</dbReference>
<accession>U2P2Z2</accession>
<dbReference type="SUPFAM" id="SSF52266">
    <property type="entry name" value="SGNH hydrolase"/>
    <property type="match status" value="1"/>
</dbReference>
<dbReference type="Gene3D" id="3.20.20.190">
    <property type="entry name" value="Phosphatidylinositol (PI) phosphodiesterase"/>
    <property type="match status" value="1"/>
</dbReference>
<dbReference type="PANTHER" id="PTHR46211">
    <property type="entry name" value="GLYCEROPHOSPHORYL DIESTER PHOSPHODIESTERASE"/>
    <property type="match status" value="1"/>
</dbReference>
<organism evidence="2 3">
    <name type="scientific">Segatella baroniae F0067</name>
    <dbReference type="NCBI Taxonomy" id="1115809"/>
    <lineage>
        <taxon>Bacteria</taxon>
        <taxon>Pseudomonadati</taxon>
        <taxon>Bacteroidota</taxon>
        <taxon>Bacteroidia</taxon>
        <taxon>Bacteroidales</taxon>
        <taxon>Prevotellaceae</taxon>
        <taxon>Segatella</taxon>
    </lineage>
</organism>
<dbReference type="Gene3D" id="3.40.50.1110">
    <property type="entry name" value="SGNH hydrolase"/>
    <property type="match status" value="1"/>
</dbReference>
<dbReference type="Pfam" id="PF14606">
    <property type="entry name" value="Lipase_GDSL_3"/>
    <property type="match status" value="1"/>
</dbReference>
<evidence type="ECO:0000259" key="1">
    <source>
        <dbReference type="PROSITE" id="PS51704"/>
    </source>
</evidence>
<feature type="domain" description="GP-PDE" evidence="1">
    <location>
        <begin position="341"/>
        <end position="568"/>
    </location>
</feature>
<dbReference type="Pfam" id="PF14607">
    <property type="entry name" value="GxDLY"/>
    <property type="match status" value="1"/>
</dbReference>
<sequence length="575" mass="64189">MSGDVPAVFGRAWNAEIGKRYDRLPERLQAVVPEAVRALSCNSSGLSVRFVTDARNIYIRYGLAEVRDLHNMSDINTSGVDLYARTVDNRYHWIGNRMNYSFGKTTKDTLASVYKGLNVKGNMEYELYLPNYNIVKWLEVGVDDGCDVRFKSPAETVEKPIVVYGSSIIQGASPSRPGLAITNIAARALHKPFVNLGFSGSCYMEPELFKALAEIDAEAYVVDPIPNSWSLDAATVESRALEGVRLLRRKTAAPILLVENHELSDSVMHAGAYRPYERGNKALREAYRKLKQEGVANLYLLTHDQLDLTEDGMIEGVHPNDIGSMIYAQAYTKALRAIVGPKIIAHRGYWDVAGSAQNSIASLVKADSIHTYGSEFDIHVTADGKLVVNHDDTIDELVIEDSKWKDIVDRKLVNGERRPLLHEYLAAGKSCTTRLVLEIKRHKSEKRENVCVDEALKAVKASGIADRVDYISFSKNVCRRLAGKLKGANIAYLNGDATPDEVKSWGCNGIDYHYKVLKQHPEWIRRCHELGMTVNVWTVNKPDDIKHFIEAGVDFITTNNPVNGLRQVGKVEDPR</sequence>
<keyword evidence="3" id="KW-1185">Reference proteome</keyword>
<dbReference type="PANTHER" id="PTHR46211:SF1">
    <property type="entry name" value="GLYCEROPHOSPHODIESTER PHOSPHODIESTERASE, CYTOPLASMIC"/>
    <property type="match status" value="1"/>
</dbReference>